<protein>
    <submittedName>
        <fullName evidence="2">Uncharacterized protein CXorf21 homolog</fullName>
    </submittedName>
</protein>
<sequence length="373" mass="42880">MESRTISFCVVKVIFLRCKQKLRNKQVKRDFPVFVLLEYQKTESLDIPTSRKEYTALFCLENLSNKMLGEAFLIELLYKEQKYTKYCRPLTCKKTSNDEKETWKKQLLDIEDNSLSPEKMENQDKVVKESLTEQSNSTNKIKSVDEVTVAKCKSASLPGNVSVALPIPKREQHDERQLDLYRSWSCTSICQNYPDLQIGGDHVGNMYDSGCFVEHIRDDAFNGPLLLSVDIPLGHSPVIEPLEKLPASKLLNGDEIREKSMLIHKQPLSNSMLNSYMEKKVDELYKQFLEENLTRCHSITNLMASNLLMNNVNQISLQISQEQNIEESKAREALLHSLARCNLHNVYGNNSEFSTPNLQISNQRSRELVSHLQ</sequence>
<dbReference type="InterPro" id="IPR027869">
    <property type="entry name" value="TASL"/>
</dbReference>
<reference evidence="2" key="1">
    <citation type="submission" date="2025-08" db="UniProtKB">
        <authorList>
            <consortium name="RefSeq"/>
        </authorList>
    </citation>
    <scope>IDENTIFICATION</scope>
</reference>
<dbReference type="Pfam" id="PF15133">
    <property type="entry name" value="TASL"/>
    <property type="match status" value="1"/>
</dbReference>
<keyword evidence="1" id="KW-1185">Reference proteome</keyword>
<evidence type="ECO:0000313" key="2">
    <source>
        <dbReference type="RefSeq" id="XP_014651993.1"/>
    </source>
</evidence>
<gene>
    <name evidence="2" type="primary">LOC101393347</name>
</gene>
<dbReference type="GeneID" id="101393347"/>
<dbReference type="PANTHER" id="PTHR14889">
    <property type="entry name" value="RCG36411"/>
    <property type="match status" value="1"/>
</dbReference>
<dbReference type="PANTHER" id="PTHR14889:SF2">
    <property type="entry name" value="GENE 6377-RELATED"/>
    <property type="match status" value="1"/>
</dbReference>
<name>A0ABM1DJL2_CERSS</name>
<dbReference type="RefSeq" id="XP_014651993.1">
    <property type="nucleotide sequence ID" value="XM_014796507.1"/>
</dbReference>
<proteinExistence type="predicted"/>
<dbReference type="Proteomes" id="UP000694910">
    <property type="component" value="Unplaced"/>
</dbReference>
<accession>A0ABM1DJL2</accession>
<organism evidence="1 2">
    <name type="scientific">Ceratotherium simum simum</name>
    <name type="common">Southern white rhinoceros</name>
    <dbReference type="NCBI Taxonomy" id="73337"/>
    <lineage>
        <taxon>Eukaryota</taxon>
        <taxon>Metazoa</taxon>
        <taxon>Chordata</taxon>
        <taxon>Craniata</taxon>
        <taxon>Vertebrata</taxon>
        <taxon>Euteleostomi</taxon>
        <taxon>Mammalia</taxon>
        <taxon>Eutheria</taxon>
        <taxon>Laurasiatheria</taxon>
        <taxon>Perissodactyla</taxon>
        <taxon>Rhinocerotidae</taxon>
        <taxon>Ceratotherium</taxon>
    </lineage>
</organism>
<evidence type="ECO:0000313" key="1">
    <source>
        <dbReference type="Proteomes" id="UP000694910"/>
    </source>
</evidence>